<dbReference type="OrthoDB" id="9781342at2"/>
<keyword evidence="6" id="KW-1185">Reference proteome</keyword>
<evidence type="ECO:0000256" key="1">
    <source>
        <dbReference type="ARBA" id="ARBA00009381"/>
    </source>
</evidence>
<dbReference type="AlphaFoldDB" id="A0A285PHA3"/>
<keyword evidence="2" id="KW-0808">Transferase</keyword>
<dbReference type="SUPFAM" id="SSF56235">
    <property type="entry name" value="N-terminal nucleophile aminohydrolases (Ntn hydrolases)"/>
    <property type="match status" value="1"/>
</dbReference>
<dbReference type="Gene3D" id="3.60.20.40">
    <property type="match status" value="1"/>
</dbReference>
<protein>
    <submittedName>
        <fullName evidence="5">Gamma-glutamyltranspeptidase / glutathione hydrolase</fullName>
    </submittedName>
</protein>
<evidence type="ECO:0000256" key="2">
    <source>
        <dbReference type="ARBA" id="ARBA00022679"/>
    </source>
</evidence>
<dbReference type="InterPro" id="IPR051792">
    <property type="entry name" value="GGT_bact"/>
</dbReference>
<evidence type="ECO:0000256" key="4">
    <source>
        <dbReference type="ARBA" id="ARBA00023145"/>
    </source>
</evidence>
<dbReference type="EMBL" id="OBEL01000002">
    <property type="protein sequence ID" value="SNZ19261.1"/>
    <property type="molecule type" value="Genomic_DNA"/>
</dbReference>
<sequence>MSRAASQTMKIQKPVVVSEKGLVASQNRIASEIGANILRKGGNAIDSAIATSFALGVVEPWMSGIGGGGYMIIRRANDEGAHVVDFGMRSPSMLKKEDYPVIGGKANDLFPWPVVKDDANVFGAKAIAIPGQVAGMAKAHETFGSLPWADLLAPAIIEAEEGLLVDWYAQLILASAAKGLAKFPASRAVYLEEDGFPKASAWTALGQTRCDQSDLATTLATIASQGAKAFYQGSIAQNMVDDLKAAGGHHSLQDFNDYRAQIVPASEFRYKGHRIFGTPEITAGPTLERVFQWLKEWSPDGMRPSAEDFTTFDQVIRKANQERFETMGDVANEPVPGCTTHFNIVDEEGTMVSVTQTLLSIFGSRMTLPSSGVLMNNGIMWFDPESGKPNSIGPNKRCLSNMCPTLLERSDGTRFGLGAAGGRKIMPAVAQLISYLLDFGMDANTAMHEPRIDVSLSETTIIDHTLPEPIRTALKQKLPSMTEAPRTVYPYHFACPSIIERNGTMNAGTTEIMAPWADTVSAES</sequence>
<dbReference type="PANTHER" id="PTHR43199">
    <property type="entry name" value="GLUTATHIONE HYDROLASE"/>
    <property type="match status" value="1"/>
</dbReference>
<accession>A0A285PHA3</accession>
<dbReference type="PRINTS" id="PR01210">
    <property type="entry name" value="GGTRANSPTASE"/>
</dbReference>
<reference evidence="5 6" key="1">
    <citation type="submission" date="2017-09" db="EMBL/GenBank/DDBJ databases">
        <authorList>
            <person name="Ehlers B."/>
            <person name="Leendertz F.H."/>
        </authorList>
    </citation>
    <scope>NUCLEOTIDE SEQUENCE [LARGE SCALE GENOMIC DNA]</scope>
    <source>
        <strain evidence="5 6">DSM 18289</strain>
    </source>
</reference>
<organism evidence="5 6">
    <name type="scientific">Cohaesibacter gelatinilyticus</name>
    <dbReference type="NCBI Taxonomy" id="372072"/>
    <lineage>
        <taxon>Bacteria</taxon>
        <taxon>Pseudomonadati</taxon>
        <taxon>Pseudomonadota</taxon>
        <taxon>Alphaproteobacteria</taxon>
        <taxon>Hyphomicrobiales</taxon>
        <taxon>Cohaesibacteraceae</taxon>
    </lineage>
</organism>
<evidence type="ECO:0000313" key="6">
    <source>
        <dbReference type="Proteomes" id="UP000219439"/>
    </source>
</evidence>
<comment type="similarity">
    <text evidence="1">Belongs to the gamma-glutamyltransferase family.</text>
</comment>
<dbReference type="GO" id="GO:0016787">
    <property type="term" value="F:hydrolase activity"/>
    <property type="evidence" value="ECO:0007669"/>
    <property type="project" value="UniProtKB-KW"/>
</dbReference>
<keyword evidence="4" id="KW-0865">Zymogen</keyword>
<keyword evidence="3 5" id="KW-0378">Hydrolase</keyword>
<dbReference type="InterPro" id="IPR029055">
    <property type="entry name" value="Ntn_hydrolases_N"/>
</dbReference>
<evidence type="ECO:0000256" key="3">
    <source>
        <dbReference type="ARBA" id="ARBA00022801"/>
    </source>
</evidence>
<dbReference type="InterPro" id="IPR043137">
    <property type="entry name" value="GGT_ssub_C"/>
</dbReference>
<dbReference type="RefSeq" id="WP_097153618.1">
    <property type="nucleotide sequence ID" value="NZ_OBEL01000002.1"/>
</dbReference>
<name>A0A285PHA3_9HYPH</name>
<gene>
    <name evidence="5" type="ORF">SAMN06265368_2341</name>
</gene>
<dbReference type="PANTHER" id="PTHR43199:SF1">
    <property type="entry name" value="GLUTATHIONE HYDROLASE PROENZYME"/>
    <property type="match status" value="1"/>
</dbReference>
<proteinExistence type="inferred from homology"/>
<dbReference type="Proteomes" id="UP000219439">
    <property type="component" value="Unassembled WGS sequence"/>
</dbReference>
<evidence type="ECO:0000313" key="5">
    <source>
        <dbReference type="EMBL" id="SNZ19261.1"/>
    </source>
</evidence>
<dbReference type="Pfam" id="PF01019">
    <property type="entry name" value="G_glu_transpept"/>
    <property type="match status" value="1"/>
</dbReference>
<dbReference type="GO" id="GO:0016740">
    <property type="term" value="F:transferase activity"/>
    <property type="evidence" value="ECO:0007669"/>
    <property type="project" value="UniProtKB-KW"/>
</dbReference>